<proteinExistence type="predicted"/>
<dbReference type="EMBL" id="LSKU01000001">
    <property type="protein sequence ID" value="KXG44465.1"/>
    <property type="molecule type" value="Genomic_DNA"/>
</dbReference>
<dbReference type="Gene3D" id="3.30.160.170">
    <property type="entry name" value="FlaG-like"/>
    <property type="match status" value="1"/>
</dbReference>
<dbReference type="AlphaFoldDB" id="A0A135L620"/>
<dbReference type="PANTHER" id="PTHR37166">
    <property type="entry name" value="PROTEIN FLAG"/>
    <property type="match status" value="1"/>
</dbReference>
<dbReference type="SUPFAM" id="SSF160214">
    <property type="entry name" value="FlaG-like"/>
    <property type="match status" value="1"/>
</dbReference>
<dbReference type="InterPro" id="IPR005186">
    <property type="entry name" value="FlaG"/>
</dbReference>
<keyword evidence="1" id="KW-0969">Cilium</keyword>
<dbReference type="STRING" id="1413211.U473_10910"/>
<name>A0A135L620_9BACI</name>
<keyword evidence="1" id="KW-0282">Flagellum</keyword>
<dbReference type="InterPro" id="IPR035924">
    <property type="entry name" value="FlaG-like_sf"/>
</dbReference>
<evidence type="ECO:0000313" key="2">
    <source>
        <dbReference type="Proteomes" id="UP000070352"/>
    </source>
</evidence>
<reference evidence="1 2" key="1">
    <citation type="submission" date="2016-02" db="EMBL/GenBank/DDBJ databases">
        <title>Draft Genome for Tepidibacillus decaturensis nov. sp. Strain Z9, an Anaerobic, Moderately Thermophilic and Heterotrophic Bacterium from Deep Subsurface of the Illinois Basin, USA.</title>
        <authorList>
            <person name="Dong Y."/>
            <person name="Chang J.Y."/>
            <person name="Sanford R."/>
            <person name="Fouke B.W."/>
        </authorList>
    </citation>
    <scope>NUCLEOTIDE SEQUENCE [LARGE SCALE GENOMIC DNA]</scope>
    <source>
        <strain evidence="1 2">Z9</strain>
    </source>
</reference>
<sequence>MVVSIDRISSLRSTLPMQNKIQERPILEQVENSVEENVKVSNQQEVNKEQIEKTIKGINQFLEPAHTSLKFQLHDKLNEYYVEIVDTTTNEVVKQIPPKKFLDMYASMMEYMGLIVDRKI</sequence>
<protein>
    <submittedName>
        <fullName evidence="1">Flagellar biosynthesis protein FlaG</fullName>
    </submittedName>
</protein>
<accession>A0A135L620</accession>
<keyword evidence="1" id="KW-0966">Cell projection</keyword>
<dbReference type="NCBIfam" id="NF005834">
    <property type="entry name" value="PRK07738.1"/>
    <property type="match status" value="1"/>
</dbReference>
<comment type="caution">
    <text evidence="1">The sequence shown here is derived from an EMBL/GenBank/DDBJ whole genome shotgun (WGS) entry which is preliminary data.</text>
</comment>
<organism evidence="1 2">
    <name type="scientific">Tepidibacillus decaturensis</name>
    <dbReference type="NCBI Taxonomy" id="1413211"/>
    <lineage>
        <taxon>Bacteria</taxon>
        <taxon>Bacillati</taxon>
        <taxon>Bacillota</taxon>
        <taxon>Bacilli</taxon>
        <taxon>Bacillales</taxon>
        <taxon>Bacillaceae</taxon>
        <taxon>Tepidibacillus</taxon>
    </lineage>
</organism>
<dbReference type="OrthoDB" id="9799867at2"/>
<keyword evidence="2" id="KW-1185">Reference proteome</keyword>
<dbReference type="Pfam" id="PF03646">
    <property type="entry name" value="FlaG"/>
    <property type="match status" value="1"/>
</dbReference>
<dbReference type="PANTHER" id="PTHR37166:SF1">
    <property type="entry name" value="PROTEIN FLAG"/>
    <property type="match status" value="1"/>
</dbReference>
<gene>
    <name evidence="1" type="ORF">U473_10910</name>
</gene>
<evidence type="ECO:0000313" key="1">
    <source>
        <dbReference type="EMBL" id="KXG44465.1"/>
    </source>
</evidence>
<dbReference type="Proteomes" id="UP000070352">
    <property type="component" value="Unassembled WGS sequence"/>
</dbReference>